<dbReference type="InterPro" id="IPR027417">
    <property type="entry name" value="P-loop_NTPase"/>
</dbReference>
<evidence type="ECO:0000313" key="5">
    <source>
        <dbReference type="EMBL" id="NKY52715.1"/>
    </source>
</evidence>
<keyword evidence="2" id="KW-0067">ATP-binding</keyword>
<dbReference type="PROSITE" id="PS50043">
    <property type="entry name" value="HTH_LUXR_2"/>
    <property type="match status" value="1"/>
</dbReference>
<evidence type="ECO:0000259" key="4">
    <source>
        <dbReference type="PROSITE" id="PS50043"/>
    </source>
</evidence>
<accession>A0A846Y399</accession>
<keyword evidence="1" id="KW-0547">Nucleotide-binding</keyword>
<dbReference type="InterPro" id="IPR000792">
    <property type="entry name" value="Tscrpt_reg_LuxR_C"/>
</dbReference>
<dbReference type="InterPro" id="IPR011990">
    <property type="entry name" value="TPR-like_helical_dom_sf"/>
</dbReference>
<feature type="domain" description="HTH luxR-type" evidence="4">
    <location>
        <begin position="841"/>
        <end position="906"/>
    </location>
</feature>
<dbReference type="PANTHER" id="PTHR16305">
    <property type="entry name" value="TESTICULAR SOLUBLE ADENYLYL CYCLASE"/>
    <property type="match status" value="1"/>
</dbReference>
<keyword evidence="6" id="KW-1185">Reference proteome</keyword>
<name>A0A846Y399_9NOCA</name>
<dbReference type="InterPro" id="IPR041664">
    <property type="entry name" value="AAA_16"/>
</dbReference>
<dbReference type="Gene3D" id="1.10.10.10">
    <property type="entry name" value="Winged helix-like DNA-binding domain superfamily/Winged helix DNA-binding domain"/>
    <property type="match status" value="1"/>
</dbReference>
<dbReference type="GO" id="GO:0006355">
    <property type="term" value="P:regulation of DNA-templated transcription"/>
    <property type="evidence" value="ECO:0007669"/>
    <property type="project" value="InterPro"/>
</dbReference>
<dbReference type="SUPFAM" id="SSF46894">
    <property type="entry name" value="C-terminal effector domain of the bipartite response regulators"/>
    <property type="match status" value="1"/>
</dbReference>
<evidence type="ECO:0000313" key="6">
    <source>
        <dbReference type="Proteomes" id="UP000565711"/>
    </source>
</evidence>
<feature type="compositionally biased region" description="Low complexity" evidence="3">
    <location>
        <begin position="829"/>
        <end position="838"/>
    </location>
</feature>
<evidence type="ECO:0000256" key="3">
    <source>
        <dbReference type="SAM" id="MobiDB-lite"/>
    </source>
</evidence>
<dbReference type="Pfam" id="PF13191">
    <property type="entry name" value="AAA_16"/>
    <property type="match status" value="1"/>
</dbReference>
<dbReference type="GO" id="GO:0005737">
    <property type="term" value="C:cytoplasm"/>
    <property type="evidence" value="ECO:0007669"/>
    <property type="project" value="TreeGrafter"/>
</dbReference>
<dbReference type="AlphaFoldDB" id="A0A846Y399"/>
<dbReference type="SUPFAM" id="SSF48452">
    <property type="entry name" value="TPR-like"/>
    <property type="match status" value="1"/>
</dbReference>
<dbReference type="PANTHER" id="PTHR16305:SF35">
    <property type="entry name" value="TRANSCRIPTIONAL ACTIVATOR DOMAIN"/>
    <property type="match status" value="1"/>
</dbReference>
<feature type="region of interest" description="Disordered" evidence="3">
    <location>
        <begin position="829"/>
        <end position="848"/>
    </location>
</feature>
<dbReference type="EMBL" id="JAAXOP010000013">
    <property type="protein sequence ID" value="NKY52715.1"/>
    <property type="molecule type" value="Genomic_DNA"/>
</dbReference>
<proteinExistence type="predicted"/>
<dbReference type="SUPFAM" id="SSF52540">
    <property type="entry name" value="P-loop containing nucleoside triphosphate hydrolases"/>
    <property type="match status" value="1"/>
</dbReference>
<dbReference type="GO" id="GO:0004016">
    <property type="term" value="F:adenylate cyclase activity"/>
    <property type="evidence" value="ECO:0007669"/>
    <property type="project" value="TreeGrafter"/>
</dbReference>
<reference evidence="5 6" key="1">
    <citation type="submission" date="2020-04" db="EMBL/GenBank/DDBJ databases">
        <title>MicrobeNet Type strains.</title>
        <authorList>
            <person name="Nicholson A.C."/>
        </authorList>
    </citation>
    <scope>NUCLEOTIDE SEQUENCE [LARGE SCALE GENOMIC DNA]</scope>
    <source>
        <strain evidence="5 6">JCM 12354</strain>
    </source>
</reference>
<sequence length="906" mass="96133">MNELYGRAGEIAVIEAVLEQARAGQSGWLVLRGDPGIGKTALLDHTALTAPDLRVLRGAGIEVEAELPFAGLHMLLRPALGTLPALASRQRAALESALRLGDDDTADDVMMVGLAVLSLLTEYAGDDGLLCLIDDAQWLDRASLDAILFAARRLYAEGIAIILAARDGAGFAPAADLPECRLAGLDPAAAAALADRRDLPAAMRRRLLDQACGNPLALLELADMGADEPGGPPALTHRLQQAFHGRIGRMPEPTRDLLLVVAAEESGDPATVLRAAAELGAGIDDLAPAEADGLLVRGDTLALRHPLIRAAIYQGAARGRRLAVHRALAAVLDGPADADRQAWHAAAATTGTDAGVAAALEDTASRALARHGHEAAAAAYERAAQLTADPARRAHREALAAQSALDAGDTERAAALAQRAAARPGPAADVAARLAHVEGLAHFWQGRFQDADRLLRAGAAPIAESDPVLATAMLVQALHTGWYLGSDQLARTLEQLRAVPLPETEPMAPIVDFIARILSDGAGAGPPPDLGDTVERSERLGSIPDRVKLLLCGVGATSGQDAAAHELAVRLIRDYRTGGAAGRLPTAMFFAAEGEVFTGRLRDARTTATEALGLARDLGQQQWVSQLHSVLARIYAADGDEEQCRRHAEAGLADSTPGAVSPGAAWAHWALGVLELGHGRAEPALARLERLTRDPLRHHLCAMRSIPDLVEAAVRVGAAERGVAEVDRLDEWAARTGRPWAEALVLRCRALLAADDEAEKLYVRALALHDREARPVEYARTAQLYGEWLRRARRKSEARTLLGDALEMFSEIGMRPWAERARSELVATGAAPNGGATPQSQRRNVSGLTPQELQISRLAARGLSNREIAAQLFLSHRTVGYHLYKAYPKLGVASRGELKTLADQLD</sequence>
<dbReference type="GO" id="GO:0005524">
    <property type="term" value="F:ATP binding"/>
    <property type="evidence" value="ECO:0007669"/>
    <property type="project" value="UniProtKB-KW"/>
</dbReference>
<comment type="caution">
    <text evidence="5">The sequence shown here is derived from an EMBL/GenBank/DDBJ whole genome shotgun (WGS) entry which is preliminary data.</text>
</comment>
<dbReference type="RefSeq" id="WP_067874352.1">
    <property type="nucleotide sequence ID" value="NZ_JAAXOP010000013.1"/>
</dbReference>
<dbReference type="SMART" id="SM00421">
    <property type="entry name" value="HTH_LUXR"/>
    <property type="match status" value="1"/>
</dbReference>
<evidence type="ECO:0000256" key="2">
    <source>
        <dbReference type="ARBA" id="ARBA00022840"/>
    </source>
</evidence>
<dbReference type="Pfam" id="PF00196">
    <property type="entry name" value="GerE"/>
    <property type="match status" value="1"/>
</dbReference>
<feature type="compositionally biased region" description="Polar residues" evidence="3">
    <location>
        <begin position="839"/>
        <end position="848"/>
    </location>
</feature>
<organism evidence="5 6">
    <name type="scientific">Nocardia vermiculata</name>
    <dbReference type="NCBI Taxonomy" id="257274"/>
    <lineage>
        <taxon>Bacteria</taxon>
        <taxon>Bacillati</taxon>
        <taxon>Actinomycetota</taxon>
        <taxon>Actinomycetes</taxon>
        <taxon>Mycobacteriales</taxon>
        <taxon>Nocardiaceae</taxon>
        <taxon>Nocardia</taxon>
    </lineage>
</organism>
<evidence type="ECO:0000256" key="1">
    <source>
        <dbReference type="ARBA" id="ARBA00022741"/>
    </source>
</evidence>
<dbReference type="GO" id="GO:0003677">
    <property type="term" value="F:DNA binding"/>
    <property type="evidence" value="ECO:0007669"/>
    <property type="project" value="InterPro"/>
</dbReference>
<protein>
    <submittedName>
        <fullName evidence="5">AAA family ATPase</fullName>
    </submittedName>
</protein>
<dbReference type="CDD" id="cd06170">
    <property type="entry name" value="LuxR_C_like"/>
    <property type="match status" value="1"/>
</dbReference>
<gene>
    <name evidence="5" type="ORF">HGA08_21150</name>
</gene>
<dbReference type="Proteomes" id="UP000565711">
    <property type="component" value="Unassembled WGS sequence"/>
</dbReference>
<dbReference type="InterPro" id="IPR036388">
    <property type="entry name" value="WH-like_DNA-bd_sf"/>
</dbReference>
<dbReference type="InterPro" id="IPR016032">
    <property type="entry name" value="Sig_transdc_resp-reg_C-effctor"/>
</dbReference>
<dbReference type="PRINTS" id="PR00038">
    <property type="entry name" value="HTHLUXR"/>
</dbReference>